<evidence type="ECO:0008006" key="3">
    <source>
        <dbReference type="Google" id="ProtNLM"/>
    </source>
</evidence>
<sequence length="394" mass="45740">MSSDVFKVKKSREGGGGKNREQIGTLDSLHERHIEDLHTRTSSEAIASLDEKINQIKLDLSGGFDPFEFADVMRTTRLQKELDTLEDERSRAAEKYDIQKYYLDSGDIMLDYYAPPQKKTVSKIDMGATAQGTFDKLFSVTETAVGPSKKKMFDEYMSRRGLSNGLNIAENADNIKKMSEHCAPCNIPREEITSEGILVCPKCGSEEYALVVSDFPSFRDPPKERNNYAYKKQNHLNEILNQFQAKESTEIPDDVMNEVICEIKKRRIENIALLTEQNIREILKKLGRNRYYEHAAHILSRLNGNPPPTITPEIEDKIRAMFQEVQAPYLLYCPDERRNFLSYSYIIYKFLELLELDEYKVHFPLLKSRDRLIQHDAIWKKICEYLHWEFIQSI</sequence>
<feature type="region of interest" description="Disordered" evidence="1">
    <location>
        <begin position="1"/>
        <end position="22"/>
    </location>
</feature>
<dbReference type="AlphaFoldDB" id="A0A6C0AIZ6"/>
<dbReference type="InterPro" id="IPR007031">
    <property type="entry name" value="Poxvirus_VLTF3"/>
</dbReference>
<accession>A0A6C0AIZ6</accession>
<dbReference type="GO" id="GO:0046782">
    <property type="term" value="P:regulation of viral transcription"/>
    <property type="evidence" value="ECO:0007669"/>
    <property type="project" value="InterPro"/>
</dbReference>
<evidence type="ECO:0000256" key="1">
    <source>
        <dbReference type="SAM" id="MobiDB-lite"/>
    </source>
</evidence>
<reference evidence="2" key="1">
    <citation type="journal article" date="2020" name="Nature">
        <title>Giant virus diversity and host interactions through global metagenomics.</title>
        <authorList>
            <person name="Schulz F."/>
            <person name="Roux S."/>
            <person name="Paez-Espino D."/>
            <person name="Jungbluth S."/>
            <person name="Walsh D.A."/>
            <person name="Denef V.J."/>
            <person name="McMahon K.D."/>
            <person name="Konstantinidis K.T."/>
            <person name="Eloe-Fadrosh E.A."/>
            <person name="Kyrpides N.C."/>
            <person name="Woyke T."/>
        </authorList>
    </citation>
    <scope>NUCLEOTIDE SEQUENCE</scope>
    <source>
        <strain evidence="2">GVMAG-S-1035303-20</strain>
    </source>
</reference>
<dbReference type="Pfam" id="PF04947">
    <property type="entry name" value="Pox_VLTF3"/>
    <property type="match status" value="1"/>
</dbReference>
<dbReference type="EMBL" id="MN740650">
    <property type="protein sequence ID" value="QHS79702.1"/>
    <property type="molecule type" value="Genomic_DNA"/>
</dbReference>
<proteinExistence type="predicted"/>
<protein>
    <recommendedName>
        <fullName evidence="3">Viral late gene transcription factor 3 zinc ribbon domain-containing protein</fullName>
    </recommendedName>
</protein>
<evidence type="ECO:0000313" key="2">
    <source>
        <dbReference type="EMBL" id="QHS79702.1"/>
    </source>
</evidence>
<name>A0A6C0AIZ6_9ZZZZ</name>
<feature type="compositionally biased region" description="Basic and acidic residues" evidence="1">
    <location>
        <begin position="11"/>
        <end position="21"/>
    </location>
</feature>
<organism evidence="2">
    <name type="scientific">viral metagenome</name>
    <dbReference type="NCBI Taxonomy" id="1070528"/>
    <lineage>
        <taxon>unclassified sequences</taxon>
        <taxon>metagenomes</taxon>
        <taxon>organismal metagenomes</taxon>
    </lineage>
</organism>